<comment type="caution">
    <text evidence="1">The sequence shown here is derived from an EMBL/GenBank/DDBJ whole genome shotgun (WGS) entry which is preliminary data.</text>
</comment>
<dbReference type="EMBL" id="VSSQ01001104">
    <property type="protein sequence ID" value="MPM05141.1"/>
    <property type="molecule type" value="Genomic_DNA"/>
</dbReference>
<dbReference type="AlphaFoldDB" id="A0A644WNR9"/>
<organism evidence="1">
    <name type="scientific">bioreactor metagenome</name>
    <dbReference type="NCBI Taxonomy" id="1076179"/>
    <lineage>
        <taxon>unclassified sequences</taxon>
        <taxon>metagenomes</taxon>
        <taxon>ecological metagenomes</taxon>
    </lineage>
</organism>
<reference evidence="1" key="1">
    <citation type="submission" date="2019-08" db="EMBL/GenBank/DDBJ databases">
        <authorList>
            <person name="Kucharzyk K."/>
            <person name="Murdoch R.W."/>
            <person name="Higgins S."/>
            <person name="Loffler F."/>
        </authorList>
    </citation>
    <scope>NUCLEOTIDE SEQUENCE</scope>
</reference>
<proteinExistence type="predicted"/>
<protein>
    <submittedName>
        <fullName evidence="1">Uncharacterized protein</fullName>
    </submittedName>
</protein>
<name>A0A644WNR9_9ZZZZ</name>
<accession>A0A644WNR9</accession>
<evidence type="ECO:0000313" key="1">
    <source>
        <dbReference type="EMBL" id="MPM05141.1"/>
    </source>
</evidence>
<sequence length="72" mass="7823">MQNTRRSTTFSVDGHEVSVTFADSGNTTALGQVKQILLSSFGSNHANCHPGDILAIASERRDNKDGDRHRVP</sequence>
<gene>
    <name evidence="1" type="ORF">SDC9_51427</name>
</gene>